<dbReference type="RefSeq" id="WP_183658444.1">
    <property type="nucleotide sequence ID" value="NZ_JACIJG010000040.1"/>
</dbReference>
<evidence type="ECO:0000313" key="3">
    <source>
        <dbReference type="Proteomes" id="UP000555546"/>
    </source>
</evidence>
<accession>A0A7W9B1P7</accession>
<feature type="region of interest" description="Disordered" evidence="1">
    <location>
        <begin position="1"/>
        <end position="20"/>
    </location>
</feature>
<gene>
    <name evidence="2" type="ORF">FHS76_004538</name>
</gene>
<dbReference type="EMBL" id="JACIJG010000040">
    <property type="protein sequence ID" value="MBB5704615.1"/>
    <property type="molecule type" value="Genomic_DNA"/>
</dbReference>
<organism evidence="2 3">
    <name type="scientific">Brucella daejeonensis</name>
    <dbReference type="NCBI Taxonomy" id="659015"/>
    <lineage>
        <taxon>Bacteria</taxon>
        <taxon>Pseudomonadati</taxon>
        <taxon>Pseudomonadota</taxon>
        <taxon>Alphaproteobacteria</taxon>
        <taxon>Hyphomicrobiales</taxon>
        <taxon>Brucellaceae</taxon>
        <taxon>Brucella/Ochrobactrum group</taxon>
        <taxon>Brucella</taxon>
    </lineage>
</organism>
<comment type="caution">
    <text evidence="2">The sequence shown here is derived from an EMBL/GenBank/DDBJ whole genome shotgun (WGS) entry which is preliminary data.</text>
</comment>
<evidence type="ECO:0008006" key="4">
    <source>
        <dbReference type="Google" id="ProtNLM"/>
    </source>
</evidence>
<name>A0A7W9B1P7_9HYPH</name>
<proteinExistence type="predicted"/>
<sequence length="282" mass="30723">MQRSCESEKKRSYGPHRRAGEYGNRADASLIQSYLVGRSGTAIGHAAVQAELLAKPAVAFRLAVAHMIAGASLWDVTAEPKRADSNAIAASVGAAKASTVMEQERAEIHQLLGGDAEKPAASIARIKGEWRERRSLEDIFRALLPLADAAVMRILTYIMAETLAAHSMAVQTLAEQFGTDMRHWWTPDQTFFDLLRDKEAINEMMREVAGDEAANANVTTTAKVQKGIIADCLAGNRTMKAENWLPRYLETAASGYTDRYPSSTGPVVVMVDNEDDEDVIAA</sequence>
<feature type="compositionally biased region" description="Basic and acidic residues" evidence="1">
    <location>
        <begin position="1"/>
        <end position="11"/>
    </location>
</feature>
<protein>
    <recommendedName>
        <fullName evidence="4">Chromosome partitioning protein ParB</fullName>
    </recommendedName>
</protein>
<evidence type="ECO:0000313" key="2">
    <source>
        <dbReference type="EMBL" id="MBB5704615.1"/>
    </source>
</evidence>
<evidence type="ECO:0000256" key="1">
    <source>
        <dbReference type="SAM" id="MobiDB-lite"/>
    </source>
</evidence>
<reference evidence="2 3" key="1">
    <citation type="submission" date="2020-08" db="EMBL/GenBank/DDBJ databases">
        <title>Genomic Encyclopedia of Type Strains, Phase IV (KMG-IV): sequencing the most valuable type-strain genomes for metagenomic binning, comparative biology and taxonomic classification.</title>
        <authorList>
            <person name="Goeker M."/>
        </authorList>
    </citation>
    <scope>NUCLEOTIDE SEQUENCE [LARGE SCALE GENOMIC DNA]</scope>
    <source>
        <strain evidence="2 3">DSM 26944</strain>
    </source>
</reference>
<keyword evidence="3" id="KW-1185">Reference proteome</keyword>
<dbReference type="AlphaFoldDB" id="A0A7W9B1P7"/>
<dbReference type="Proteomes" id="UP000555546">
    <property type="component" value="Unassembled WGS sequence"/>
</dbReference>